<dbReference type="EMBL" id="ML734949">
    <property type="protein sequence ID" value="KAB8208907.1"/>
    <property type="molecule type" value="Genomic_DNA"/>
</dbReference>
<dbReference type="InterPro" id="IPR024080">
    <property type="entry name" value="Neurolysin/TOP_N"/>
</dbReference>
<dbReference type="Gene3D" id="3.40.390.10">
    <property type="entry name" value="Collagenase (Catalytic Domain)"/>
    <property type="match status" value="1"/>
</dbReference>
<dbReference type="GO" id="GO:0046872">
    <property type="term" value="F:metal ion binding"/>
    <property type="evidence" value="ECO:0007669"/>
    <property type="project" value="UniProtKB-UniRule"/>
</dbReference>
<evidence type="ECO:0000256" key="6">
    <source>
        <dbReference type="ARBA" id="ARBA00023049"/>
    </source>
</evidence>
<dbReference type="FunFam" id="3.40.390.10:FF:000006">
    <property type="entry name" value="Thimet oligopeptidase 1"/>
    <property type="match status" value="1"/>
</dbReference>
<comment type="cofactor">
    <cofactor evidence="7">
        <name>Zn(2+)</name>
        <dbReference type="ChEBI" id="CHEBI:29105"/>
    </cofactor>
    <text evidence="7">Binds 1 zinc ion.</text>
</comment>
<evidence type="ECO:0000256" key="3">
    <source>
        <dbReference type="ARBA" id="ARBA00022723"/>
    </source>
</evidence>
<dbReference type="InterPro" id="IPR024079">
    <property type="entry name" value="MetalloPept_cat_dom_sf"/>
</dbReference>
<dbReference type="GO" id="GO:0006518">
    <property type="term" value="P:peptide metabolic process"/>
    <property type="evidence" value="ECO:0007669"/>
    <property type="project" value="TreeGrafter"/>
</dbReference>
<reference evidence="10 11" key="1">
    <citation type="submission" date="2019-04" db="EMBL/GenBank/DDBJ databases">
        <title>Fungal friends and foes A comparative genomics study of 23 Aspergillus species from section Flavi.</title>
        <authorList>
            <consortium name="DOE Joint Genome Institute"/>
            <person name="Kjaerbolling I."/>
            <person name="Vesth T.C."/>
            <person name="Frisvad J.C."/>
            <person name="Nybo J.L."/>
            <person name="Theobald S."/>
            <person name="Kildgaard S."/>
            <person name="Petersen T.I."/>
            <person name="Kuo A."/>
            <person name="Sato A."/>
            <person name="Lyhne E.K."/>
            <person name="Kogle M.E."/>
            <person name="Wiebenga A."/>
            <person name="Kun R.S."/>
            <person name="Lubbers R.J."/>
            <person name="Makela M.R."/>
            <person name="Barry K."/>
            <person name="Chovatia M."/>
            <person name="Clum A."/>
            <person name="Daum C."/>
            <person name="Haridas S."/>
            <person name="He G."/>
            <person name="LaButti K."/>
            <person name="Lipzen A."/>
            <person name="Mondo S."/>
            <person name="Pangilinan J."/>
            <person name="Riley R."/>
            <person name="Salamov A."/>
            <person name="Simmons B.A."/>
            <person name="Magnuson J.K."/>
            <person name="Henrissat B."/>
            <person name="Mortensen U.H."/>
            <person name="Larsen T.O."/>
            <person name="De vries R.P."/>
            <person name="Grigoriev I.V."/>
            <person name="Machida M."/>
            <person name="Baker S.E."/>
            <person name="Andersen M.R."/>
        </authorList>
    </citation>
    <scope>NUCLEOTIDE SEQUENCE [LARGE SCALE GENOMIC DNA]</scope>
    <source>
        <strain evidence="10 11">CBS 117618</strain>
    </source>
</reference>
<keyword evidence="2 7" id="KW-0645">Protease</keyword>
<feature type="domain" description="Peptidase M3A/M3B catalytic" evidence="9">
    <location>
        <begin position="228"/>
        <end position="713"/>
    </location>
</feature>
<dbReference type="Pfam" id="PF01432">
    <property type="entry name" value="Peptidase_M3"/>
    <property type="match status" value="1"/>
</dbReference>
<dbReference type="InterPro" id="IPR001567">
    <property type="entry name" value="Pept_M3A_M3B_dom"/>
</dbReference>
<dbReference type="Gene3D" id="1.20.1050.40">
    <property type="entry name" value="Endopeptidase. Chain P, domain 1"/>
    <property type="match status" value="1"/>
</dbReference>
<comment type="similarity">
    <text evidence="1 7">Belongs to the peptidase M3 family.</text>
</comment>
<sequence>MRPKIPRATTTNPTPTTPTFTATPESIIQDTKQLIEHARETHNKIKSNIQPNTANFNNVILPLAHIDNNLASKSHILVFYRAVSTDPELRNASIEARNLLDSYKLETMVDDGLFALVDAVFRQNEDLDTESHRLLKKIYLGFVRHGLRLSAGYERYRFREIQSRLGWIKGKFQKNLAEANDTGIWFTVGELDGLPGEFLSTLMRGKAREINEDKLRVTFNDSDLFQTLRYATDSETRRRLYIANENKCEQNVSLFRDAILLRHEAARLLGYPSHAALRIEDKMAKSPGTVNSFLGDLHARLIDNGKREVEKLKQLKEADLESRGKTFDGRYYLWDHQYYHRLMLEKQYSVYHDKIAEYFPLQSTITGMLRICEGLFGLSFTEFTTDEGTKLSSPRDTLVWHEDVQFFSVRNSDEAGDFIGYLYMDLFLREGKYVNAANFNLIPGFIEQNGTRQYPATALVCNFSKPSSKAPCLLKHDEVVTLFHELGHAIHDLVSKTIYSHFHGTETEVDFSEAPSQMLENWCWTPSVLQSLSRHYSYLSSEYFDHWTERRVDEESQPQEQMPDVMIESLLRAKHVNGALFHLRQLHFAMFDMVVHDTGDHRMIEELDISAKYNSLLAEILPMDGPEGDDWGHGQTRFQHLLGEYDAGYYSYLFSKVYSTDMFYTVFRAGPMNSLQGRRYRYTVLEKGGSVDGLTILTDFLGREPRTDAFYKELCQP</sequence>
<evidence type="ECO:0000256" key="7">
    <source>
        <dbReference type="RuleBase" id="RU003435"/>
    </source>
</evidence>
<accession>A0A5N6DVG3</accession>
<dbReference type="PANTHER" id="PTHR11804">
    <property type="entry name" value="PROTEASE M3 THIMET OLIGOPEPTIDASE-RELATED"/>
    <property type="match status" value="1"/>
</dbReference>
<gene>
    <name evidence="10" type="ORF">BDV34DRAFT_233000</name>
</gene>
<evidence type="ECO:0000256" key="5">
    <source>
        <dbReference type="ARBA" id="ARBA00022833"/>
    </source>
</evidence>
<dbReference type="GO" id="GO:0004222">
    <property type="term" value="F:metalloendopeptidase activity"/>
    <property type="evidence" value="ECO:0007669"/>
    <property type="project" value="InterPro"/>
</dbReference>
<dbReference type="VEuPathDB" id="FungiDB:BDV34DRAFT_233000"/>
<evidence type="ECO:0000256" key="8">
    <source>
        <dbReference type="SAM" id="MobiDB-lite"/>
    </source>
</evidence>
<keyword evidence="4 7" id="KW-0378">Hydrolase</keyword>
<protein>
    <submittedName>
        <fullName evidence="10">Peptidase family M3-domain-containing protein</fullName>
    </submittedName>
</protein>
<dbReference type="OMA" id="MYTREGK"/>
<dbReference type="Proteomes" id="UP000326532">
    <property type="component" value="Unassembled WGS sequence"/>
</dbReference>
<dbReference type="PANTHER" id="PTHR11804:SF84">
    <property type="entry name" value="SACCHAROLYSIN"/>
    <property type="match status" value="1"/>
</dbReference>
<evidence type="ECO:0000256" key="4">
    <source>
        <dbReference type="ARBA" id="ARBA00022801"/>
    </source>
</evidence>
<dbReference type="GO" id="GO:0006508">
    <property type="term" value="P:proteolysis"/>
    <property type="evidence" value="ECO:0007669"/>
    <property type="project" value="UniProtKB-KW"/>
</dbReference>
<keyword evidence="3 7" id="KW-0479">Metal-binding</keyword>
<organism evidence="10 11">
    <name type="scientific">Aspergillus parasiticus</name>
    <dbReference type="NCBI Taxonomy" id="5067"/>
    <lineage>
        <taxon>Eukaryota</taxon>
        <taxon>Fungi</taxon>
        <taxon>Dikarya</taxon>
        <taxon>Ascomycota</taxon>
        <taxon>Pezizomycotina</taxon>
        <taxon>Eurotiomycetes</taxon>
        <taxon>Eurotiomycetidae</taxon>
        <taxon>Eurotiales</taxon>
        <taxon>Aspergillaceae</taxon>
        <taxon>Aspergillus</taxon>
        <taxon>Aspergillus subgen. Circumdati</taxon>
    </lineage>
</organism>
<dbReference type="InterPro" id="IPR045090">
    <property type="entry name" value="Pept_M3A_M3B"/>
</dbReference>
<dbReference type="GO" id="GO:0005758">
    <property type="term" value="C:mitochondrial intermembrane space"/>
    <property type="evidence" value="ECO:0007669"/>
    <property type="project" value="TreeGrafter"/>
</dbReference>
<keyword evidence="6 7" id="KW-0482">Metalloprotease</keyword>
<evidence type="ECO:0000259" key="9">
    <source>
        <dbReference type="Pfam" id="PF01432"/>
    </source>
</evidence>
<evidence type="ECO:0000313" key="10">
    <source>
        <dbReference type="EMBL" id="KAB8208907.1"/>
    </source>
</evidence>
<dbReference type="Gene3D" id="1.10.1370.10">
    <property type="entry name" value="Neurolysin, domain 3"/>
    <property type="match status" value="1"/>
</dbReference>
<feature type="compositionally biased region" description="Low complexity" evidence="8">
    <location>
        <begin position="9"/>
        <end position="22"/>
    </location>
</feature>
<keyword evidence="11" id="KW-1185">Reference proteome</keyword>
<dbReference type="AlphaFoldDB" id="A0A5N6DVG3"/>
<keyword evidence="5 7" id="KW-0862">Zinc</keyword>
<evidence type="ECO:0000256" key="2">
    <source>
        <dbReference type="ARBA" id="ARBA00022670"/>
    </source>
</evidence>
<feature type="region of interest" description="Disordered" evidence="8">
    <location>
        <begin position="1"/>
        <end position="22"/>
    </location>
</feature>
<proteinExistence type="inferred from homology"/>
<evidence type="ECO:0000313" key="11">
    <source>
        <dbReference type="Proteomes" id="UP000326532"/>
    </source>
</evidence>
<dbReference type="CDD" id="cd06455">
    <property type="entry name" value="M3A_TOP"/>
    <property type="match status" value="1"/>
</dbReference>
<name>A0A5N6DVG3_ASPPA</name>
<evidence type="ECO:0000256" key="1">
    <source>
        <dbReference type="ARBA" id="ARBA00006040"/>
    </source>
</evidence>
<dbReference type="InterPro" id="IPR024077">
    <property type="entry name" value="Neurolysin/TOP_dom2"/>
</dbReference>
<dbReference type="SUPFAM" id="SSF55486">
    <property type="entry name" value="Metalloproteases ('zincins'), catalytic domain"/>
    <property type="match status" value="1"/>
</dbReference>